<reference evidence="2" key="1">
    <citation type="submission" date="2021-05" db="EMBL/GenBank/DDBJ databases">
        <authorList>
            <person name="Alioto T."/>
            <person name="Alioto T."/>
            <person name="Gomez Garrido J."/>
        </authorList>
    </citation>
    <scope>NUCLEOTIDE SEQUENCE</scope>
</reference>
<dbReference type="EMBL" id="HBUE01286873">
    <property type="protein sequence ID" value="CAG6572032.1"/>
    <property type="molecule type" value="Transcribed_RNA"/>
</dbReference>
<dbReference type="EMBL" id="HBUE01181264">
    <property type="protein sequence ID" value="CAG6520465.1"/>
    <property type="molecule type" value="Transcribed_RNA"/>
</dbReference>
<organism evidence="2">
    <name type="scientific">Culex pipiens</name>
    <name type="common">House mosquito</name>
    <dbReference type="NCBI Taxonomy" id="7175"/>
    <lineage>
        <taxon>Eukaryota</taxon>
        <taxon>Metazoa</taxon>
        <taxon>Ecdysozoa</taxon>
        <taxon>Arthropoda</taxon>
        <taxon>Hexapoda</taxon>
        <taxon>Insecta</taxon>
        <taxon>Pterygota</taxon>
        <taxon>Neoptera</taxon>
        <taxon>Endopterygota</taxon>
        <taxon>Diptera</taxon>
        <taxon>Nematocera</taxon>
        <taxon>Culicoidea</taxon>
        <taxon>Culicidae</taxon>
        <taxon>Culicinae</taxon>
        <taxon>Culicini</taxon>
        <taxon>Culex</taxon>
        <taxon>Culex</taxon>
    </lineage>
</organism>
<sequence>MFNFFAKFFAPAFQFQTVTTIFSLFFAVKITLKNLSISLIGEPTFWFTTSEFLFHIQSRPRQLVLGSQQIQQQQQRKKKPTATTTTDRNGNMFQYRRVG</sequence>
<feature type="region of interest" description="Disordered" evidence="1">
    <location>
        <begin position="69"/>
        <end position="90"/>
    </location>
</feature>
<dbReference type="AlphaFoldDB" id="A0A8D8DWY9"/>
<proteinExistence type="predicted"/>
<accession>A0A8D8DWY9</accession>
<protein>
    <submittedName>
        <fullName evidence="2">(northern house mosquito) hypothetical protein</fullName>
    </submittedName>
</protein>
<dbReference type="EMBL" id="HBUE01286872">
    <property type="protein sequence ID" value="CAG6572031.1"/>
    <property type="molecule type" value="Transcribed_RNA"/>
</dbReference>
<name>A0A8D8DWY9_CULPI</name>
<dbReference type="EMBL" id="HBUE01181263">
    <property type="protein sequence ID" value="CAG6520464.1"/>
    <property type="molecule type" value="Transcribed_RNA"/>
</dbReference>
<evidence type="ECO:0000313" key="2">
    <source>
        <dbReference type="EMBL" id="CAG6520464.1"/>
    </source>
</evidence>
<evidence type="ECO:0000256" key="1">
    <source>
        <dbReference type="SAM" id="MobiDB-lite"/>
    </source>
</evidence>